<feature type="domain" description="J" evidence="17">
    <location>
        <begin position="20"/>
        <end position="85"/>
    </location>
</feature>
<reference evidence="19" key="2">
    <citation type="submission" date="2021-09" db="EMBL/GenBank/DDBJ databases">
        <authorList>
            <person name="Gilroy R."/>
        </authorList>
    </citation>
    <scope>NUCLEOTIDE SEQUENCE</scope>
    <source>
        <strain evidence="19">1277</strain>
    </source>
</reference>
<dbReference type="PANTHER" id="PTHR43096:SF48">
    <property type="entry name" value="CHAPERONE PROTEIN DNAJ"/>
    <property type="match status" value="1"/>
</dbReference>
<dbReference type="FunFam" id="2.10.230.10:FF:000002">
    <property type="entry name" value="Molecular chaperone DnaJ"/>
    <property type="match status" value="1"/>
</dbReference>
<dbReference type="GO" id="GO:0051082">
    <property type="term" value="F:unfolded protein binding"/>
    <property type="evidence" value="ECO:0007669"/>
    <property type="project" value="UniProtKB-UniRule"/>
</dbReference>
<dbReference type="CDD" id="cd10719">
    <property type="entry name" value="DnaJ_zf"/>
    <property type="match status" value="1"/>
</dbReference>
<comment type="function">
    <text evidence="11 14">Participates actively in the response to hyperosmotic and heat shock by preventing the aggregation of stress-denatured proteins and by disaggregating proteins, also in an autonomous, DnaK-independent fashion. Unfolded proteins bind initially to DnaJ; upon interaction with the DnaJ-bound protein, DnaK hydrolyzes its bound ATP, resulting in the formation of a stable complex. GrpE releases ADP from DnaK; ATP binding to DnaK triggers the release of the substrate protein, thus completing the reaction cycle. Several rounds of ATP-dependent interactions between DnaJ, DnaK and GrpE are required for fully efficient folding. Also involved, together with DnaK and GrpE, in the DNA replication of plasmids through activation of initiation proteins.</text>
</comment>
<evidence type="ECO:0000256" key="3">
    <source>
        <dbReference type="ARBA" id="ARBA00022490"/>
    </source>
</evidence>
<comment type="domain">
    <text evidence="14">The J domain is necessary and sufficient to stimulate DnaK ATPase activity. Zinc center 1 plays an important role in the autonomous, DnaK-independent chaperone activity of DnaJ. Zinc center 2 is essential for interaction with DnaK and for DnaJ activity.</text>
</comment>
<feature type="repeat" description="CXXCXGXG motif" evidence="14">
    <location>
        <begin position="225"/>
        <end position="232"/>
    </location>
</feature>
<dbReference type="FunFam" id="2.60.260.20:FF:000004">
    <property type="entry name" value="Molecular chaperone DnaJ"/>
    <property type="match status" value="1"/>
</dbReference>
<keyword evidence="3 14" id="KW-0963">Cytoplasm</keyword>
<dbReference type="Proteomes" id="UP000776700">
    <property type="component" value="Unassembled WGS sequence"/>
</dbReference>
<comment type="subunit">
    <text evidence="2 14">Homodimer.</text>
</comment>
<dbReference type="CDD" id="cd10747">
    <property type="entry name" value="DnaJ_C"/>
    <property type="match status" value="1"/>
</dbReference>
<evidence type="ECO:0000313" key="20">
    <source>
        <dbReference type="Proteomes" id="UP000776700"/>
    </source>
</evidence>
<keyword evidence="9 14" id="KW-0346">Stress response</keyword>
<dbReference type="InterPro" id="IPR036869">
    <property type="entry name" value="J_dom_sf"/>
</dbReference>
<dbReference type="NCBIfam" id="NF008035">
    <property type="entry name" value="PRK10767.1"/>
    <property type="match status" value="1"/>
</dbReference>
<evidence type="ECO:0000256" key="2">
    <source>
        <dbReference type="ARBA" id="ARBA00011738"/>
    </source>
</evidence>
<feature type="binding site" evidence="14">
    <location>
        <position position="185"/>
    </location>
    <ligand>
        <name>Zn(2+)</name>
        <dbReference type="ChEBI" id="CHEBI:29105"/>
        <label>2</label>
    </ligand>
</feature>
<feature type="binding site" evidence="14">
    <location>
        <position position="225"/>
    </location>
    <ligand>
        <name>Zn(2+)</name>
        <dbReference type="ChEBI" id="CHEBI:29105"/>
        <label>1</label>
    </ligand>
</feature>
<organism evidence="19 20">
    <name type="scientific">Romboutsia timonensis</name>
    <dbReference type="NCBI Taxonomy" id="1776391"/>
    <lineage>
        <taxon>Bacteria</taxon>
        <taxon>Bacillati</taxon>
        <taxon>Bacillota</taxon>
        <taxon>Clostridia</taxon>
        <taxon>Peptostreptococcales</taxon>
        <taxon>Peptostreptococcaceae</taxon>
        <taxon>Romboutsia</taxon>
    </lineage>
</organism>
<gene>
    <name evidence="14 19" type="primary">dnaJ</name>
    <name evidence="19" type="ORF">K8V90_07195</name>
</gene>
<comment type="cofactor">
    <cofactor evidence="14">
        <name>Zn(2+)</name>
        <dbReference type="ChEBI" id="CHEBI:29105"/>
    </cofactor>
    <text evidence="14">Binds 2 Zn(2+) ions per monomer.</text>
</comment>
<feature type="binding site" evidence="14">
    <location>
        <position position="211"/>
    </location>
    <ligand>
        <name>Zn(2+)</name>
        <dbReference type="ChEBI" id="CHEBI:29105"/>
        <label>2</label>
    </ligand>
</feature>
<evidence type="ECO:0000256" key="11">
    <source>
        <dbReference type="ARBA" id="ARBA00053423"/>
    </source>
</evidence>
<feature type="repeat" description="CXXCXGXG motif" evidence="14">
    <location>
        <begin position="168"/>
        <end position="175"/>
    </location>
</feature>
<dbReference type="GO" id="GO:0031072">
    <property type="term" value="F:heat shock protein binding"/>
    <property type="evidence" value="ECO:0007669"/>
    <property type="project" value="InterPro"/>
</dbReference>
<dbReference type="EMBL" id="DYUB01000222">
    <property type="protein sequence ID" value="HJG96867.1"/>
    <property type="molecule type" value="Genomic_DNA"/>
</dbReference>
<evidence type="ECO:0000256" key="7">
    <source>
        <dbReference type="ARBA" id="ARBA00022771"/>
    </source>
</evidence>
<dbReference type="AlphaFoldDB" id="A0A921SZT3"/>
<dbReference type="GO" id="GO:0008270">
    <property type="term" value="F:zinc ion binding"/>
    <property type="evidence" value="ECO:0007669"/>
    <property type="project" value="UniProtKB-UniRule"/>
</dbReference>
<keyword evidence="19" id="KW-0560">Oxidoreductase</keyword>
<dbReference type="PANTHER" id="PTHR43096">
    <property type="entry name" value="DNAJ HOMOLOG 1, MITOCHONDRIAL-RELATED"/>
    <property type="match status" value="1"/>
</dbReference>
<evidence type="ECO:0000256" key="1">
    <source>
        <dbReference type="ARBA" id="ARBA00004496"/>
    </source>
</evidence>
<evidence type="ECO:0000256" key="16">
    <source>
        <dbReference type="SAM" id="MobiDB-lite"/>
    </source>
</evidence>
<name>A0A921SZT3_9FIRM</name>
<dbReference type="SMART" id="SM00271">
    <property type="entry name" value="DnaJ"/>
    <property type="match status" value="1"/>
</dbReference>
<dbReference type="Gene3D" id="1.10.287.110">
    <property type="entry name" value="DnaJ domain"/>
    <property type="match status" value="1"/>
</dbReference>
<evidence type="ECO:0000256" key="12">
    <source>
        <dbReference type="ARBA" id="ARBA00061004"/>
    </source>
</evidence>
<keyword evidence="10 14" id="KW-0143">Chaperone</keyword>
<dbReference type="Gene3D" id="2.10.230.10">
    <property type="entry name" value="Heat shock protein DnaJ, cysteine-rich domain"/>
    <property type="match status" value="1"/>
</dbReference>
<dbReference type="FunFam" id="1.10.287.110:FF:000034">
    <property type="entry name" value="Chaperone protein DnaJ"/>
    <property type="match status" value="1"/>
</dbReference>
<dbReference type="SUPFAM" id="SSF49493">
    <property type="entry name" value="HSP40/DnaJ peptide-binding domain"/>
    <property type="match status" value="2"/>
</dbReference>
<evidence type="ECO:0000259" key="18">
    <source>
        <dbReference type="PROSITE" id="PS51188"/>
    </source>
</evidence>
<feature type="binding site" evidence="14">
    <location>
        <position position="228"/>
    </location>
    <ligand>
        <name>Zn(2+)</name>
        <dbReference type="ChEBI" id="CHEBI:29105"/>
        <label>1</label>
    </ligand>
</feature>
<feature type="binding site" evidence="14">
    <location>
        <position position="168"/>
    </location>
    <ligand>
        <name>Zn(2+)</name>
        <dbReference type="ChEBI" id="CHEBI:29105"/>
        <label>1</label>
    </ligand>
</feature>
<evidence type="ECO:0000256" key="8">
    <source>
        <dbReference type="ARBA" id="ARBA00022833"/>
    </source>
</evidence>
<dbReference type="PROSITE" id="PS51188">
    <property type="entry name" value="ZF_CR"/>
    <property type="match status" value="1"/>
</dbReference>
<dbReference type="GO" id="GO:0005737">
    <property type="term" value="C:cytoplasm"/>
    <property type="evidence" value="ECO:0007669"/>
    <property type="project" value="UniProtKB-SubCell"/>
</dbReference>
<dbReference type="SUPFAM" id="SSF57938">
    <property type="entry name" value="DnaJ/Hsp40 cysteine-rich domain"/>
    <property type="match status" value="1"/>
</dbReference>
<dbReference type="GO" id="GO:0005524">
    <property type="term" value="F:ATP binding"/>
    <property type="evidence" value="ECO:0007669"/>
    <property type="project" value="InterPro"/>
</dbReference>
<dbReference type="CDD" id="cd06257">
    <property type="entry name" value="DnaJ"/>
    <property type="match status" value="1"/>
</dbReference>
<evidence type="ECO:0000256" key="4">
    <source>
        <dbReference type="ARBA" id="ARBA00022705"/>
    </source>
</evidence>
<keyword evidence="7 14" id="KW-0863">Zinc-finger</keyword>
<feature type="repeat" description="CXXCXGXG motif" evidence="14">
    <location>
        <begin position="211"/>
        <end position="218"/>
    </location>
</feature>
<comment type="subcellular location">
    <subcellularLocation>
        <location evidence="1 14">Cytoplasm</location>
    </subcellularLocation>
</comment>
<dbReference type="InterPro" id="IPR001305">
    <property type="entry name" value="HSP_DnaJ_Cys-rich_dom"/>
</dbReference>
<protein>
    <recommendedName>
        <fullName evidence="13 14">Chaperone protein DnaJ</fullName>
    </recommendedName>
</protein>
<dbReference type="NCBIfam" id="TIGR02349">
    <property type="entry name" value="DnaJ_bact"/>
    <property type="match status" value="1"/>
</dbReference>
<feature type="region of interest" description="Disordered" evidence="16">
    <location>
        <begin position="170"/>
        <end position="189"/>
    </location>
</feature>
<evidence type="ECO:0000256" key="9">
    <source>
        <dbReference type="ARBA" id="ARBA00023016"/>
    </source>
</evidence>
<evidence type="ECO:0000256" key="15">
    <source>
        <dbReference type="PROSITE-ProRule" id="PRU00546"/>
    </source>
</evidence>
<dbReference type="InterPro" id="IPR018253">
    <property type="entry name" value="DnaJ_domain_CS"/>
</dbReference>
<dbReference type="GO" id="GO:0016491">
    <property type="term" value="F:oxidoreductase activity"/>
    <property type="evidence" value="ECO:0007669"/>
    <property type="project" value="UniProtKB-KW"/>
</dbReference>
<feature type="binding site" evidence="14">
    <location>
        <position position="214"/>
    </location>
    <ligand>
        <name>Zn(2+)</name>
        <dbReference type="ChEBI" id="CHEBI:29105"/>
        <label>2</label>
    </ligand>
</feature>
<keyword evidence="4 14" id="KW-0235">DNA replication</keyword>
<evidence type="ECO:0000313" key="19">
    <source>
        <dbReference type="EMBL" id="HJG96867.1"/>
    </source>
</evidence>
<feature type="binding site" evidence="14">
    <location>
        <position position="188"/>
    </location>
    <ligand>
        <name>Zn(2+)</name>
        <dbReference type="ChEBI" id="CHEBI:29105"/>
        <label>2</label>
    </ligand>
</feature>
<keyword evidence="5 14" id="KW-0479">Metal-binding</keyword>
<feature type="zinc finger region" description="CR-type" evidence="15">
    <location>
        <begin position="155"/>
        <end position="237"/>
    </location>
</feature>
<dbReference type="Pfam" id="PF01556">
    <property type="entry name" value="DnaJ_C"/>
    <property type="match status" value="1"/>
</dbReference>
<dbReference type="InterPro" id="IPR036410">
    <property type="entry name" value="HSP_DnaJ_Cys-rich_dom_sf"/>
</dbReference>
<accession>A0A921SZT3</accession>
<proteinExistence type="inferred from homology"/>
<dbReference type="InterPro" id="IPR001623">
    <property type="entry name" value="DnaJ_domain"/>
</dbReference>
<dbReference type="InterPro" id="IPR012724">
    <property type="entry name" value="DnaJ"/>
</dbReference>
<dbReference type="InterPro" id="IPR008971">
    <property type="entry name" value="HSP40/DnaJ_pept-bd"/>
</dbReference>
<sequence length="398" mass="43557">MSEASFCKFKVVTKLSTKRDYYEVLGVDKNADEQAIKKAYRKLAMKYHPDRNPDNKEAEEKFKEVNEAYEVLSDATKRQNYDQFGHEGVNGQGGFGGFGGQGFSGGGFEDMFGDIFGDIFGGGFGGGSRPRRRGPERGEDIRQTVNISFEEAAFGKKASIKVNRSEECSECHGSGAKPGTSKKTCPTCHGQGEVRTVQRTPFGNIASSRTCSTCGGDGEVLETPCTKCSGKGSVRKVKTIEVDIPAGIDDGQMIKLGGQGEVGSKGGPRGDLYIVVNVKPHSLFTRDGFDIYFEMPITFSQAALGDEIEVPTLDGKVKYTIPEGTQTGTVFRLREKGIPKLRGNSRGDQYVKVIVDTPKKLNEKQKDLLRQFAAECGEDVHEKKSSFGRKIENLFKKK</sequence>
<dbReference type="GO" id="GO:0006260">
    <property type="term" value="P:DNA replication"/>
    <property type="evidence" value="ECO:0007669"/>
    <property type="project" value="UniProtKB-KW"/>
</dbReference>
<dbReference type="PROSITE" id="PS00636">
    <property type="entry name" value="DNAJ_1"/>
    <property type="match status" value="1"/>
</dbReference>
<comment type="caution">
    <text evidence="19">The sequence shown here is derived from an EMBL/GenBank/DDBJ whole genome shotgun (WGS) entry which is preliminary data.</text>
</comment>
<dbReference type="Pfam" id="PF00684">
    <property type="entry name" value="DnaJ_CXXCXGXG"/>
    <property type="match status" value="1"/>
</dbReference>
<feature type="binding site" evidence="14">
    <location>
        <position position="171"/>
    </location>
    <ligand>
        <name>Zn(2+)</name>
        <dbReference type="ChEBI" id="CHEBI:29105"/>
        <label>1</label>
    </ligand>
</feature>
<evidence type="ECO:0000256" key="13">
    <source>
        <dbReference type="ARBA" id="ARBA00067609"/>
    </source>
</evidence>
<dbReference type="PRINTS" id="PR00625">
    <property type="entry name" value="JDOMAIN"/>
</dbReference>
<dbReference type="InterPro" id="IPR002939">
    <property type="entry name" value="DnaJ_C"/>
</dbReference>
<keyword evidence="6 14" id="KW-0677">Repeat</keyword>
<dbReference type="PROSITE" id="PS50076">
    <property type="entry name" value="DNAJ_2"/>
    <property type="match status" value="1"/>
</dbReference>
<reference evidence="19" key="1">
    <citation type="journal article" date="2021" name="PeerJ">
        <title>Extensive microbial diversity within the chicken gut microbiome revealed by metagenomics and culture.</title>
        <authorList>
            <person name="Gilroy R."/>
            <person name="Ravi A."/>
            <person name="Getino M."/>
            <person name="Pursley I."/>
            <person name="Horton D.L."/>
            <person name="Alikhan N.F."/>
            <person name="Baker D."/>
            <person name="Gharbi K."/>
            <person name="Hall N."/>
            <person name="Watson M."/>
            <person name="Adriaenssens E.M."/>
            <person name="Foster-Nyarko E."/>
            <person name="Jarju S."/>
            <person name="Secka A."/>
            <person name="Antonio M."/>
            <person name="Oren A."/>
            <person name="Chaudhuri R.R."/>
            <person name="La Ragione R."/>
            <person name="Hildebrand F."/>
            <person name="Pallen M.J."/>
        </authorList>
    </citation>
    <scope>NUCLEOTIDE SEQUENCE</scope>
    <source>
        <strain evidence="19">1277</strain>
    </source>
</reference>
<feature type="repeat" description="CXXCXGXG motif" evidence="14">
    <location>
        <begin position="185"/>
        <end position="192"/>
    </location>
</feature>
<evidence type="ECO:0000256" key="6">
    <source>
        <dbReference type="ARBA" id="ARBA00022737"/>
    </source>
</evidence>
<evidence type="ECO:0000256" key="5">
    <source>
        <dbReference type="ARBA" id="ARBA00022723"/>
    </source>
</evidence>
<dbReference type="HAMAP" id="MF_01152">
    <property type="entry name" value="DnaJ"/>
    <property type="match status" value="1"/>
</dbReference>
<dbReference type="GO" id="GO:0009408">
    <property type="term" value="P:response to heat"/>
    <property type="evidence" value="ECO:0007669"/>
    <property type="project" value="InterPro"/>
</dbReference>
<dbReference type="Pfam" id="PF00226">
    <property type="entry name" value="DnaJ"/>
    <property type="match status" value="1"/>
</dbReference>
<dbReference type="GO" id="GO:0042026">
    <property type="term" value="P:protein refolding"/>
    <property type="evidence" value="ECO:0007669"/>
    <property type="project" value="TreeGrafter"/>
</dbReference>
<comment type="similarity">
    <text evidence="12 14">Belongs to the DnaJ family.</text>
</comment>
<dbReference type="SUPFAM" id="SSF46565">
    <property type="entry name" value="Chaperone J-domain"/>
    <property type="match status" value="1"/>
</dbReference>
<dbReference type="Gene3D" id="2.60.260.20">
    <property type="entry name" value="Urease metallochaperone UreE, N-terminal domain"/>
    <property type="match status" value="2"/>
</dbReference>
<evidence type="ECO:0000259" key="17">
    <source>
        <dbReference type="PROSITE" id="PS50076"/>
    </source>
</evidence>
<evidence type="ECO:0000256" key="14">
    <source>
        <dbReference type="HAMAP-Rule" id="MF_01152"/>
    </source>
</evidence>
<feature type="domain" description="CR-type" evidence="18">
    <location>
        <begin position="155"/>
        <end position="237"/>
    </location>
</feature>
<keyword evidence="8 14" id="KW-0862">Zinc</keyword>
<evidence type="ECO:0000256" key="10">
    <source>
        <dbReference type="ARBA" id="ARBA00023186"/>
    </source>
</evidence>